<accession>A0A397SQS3</accession>
<feature type="repeat" description="TPR" evidence="3">
    <location>
        <begin position="724"/>
        <end position="757"/>
    </location>
</feature>
<dbReference type="PANTHER" id="PTHR44858">
    <property type="entry name" value="TETRATRICOPEPTIDE REPEAT PROTEIN 6"/>
    <property type="match status" value="1"/>
</dbReference>
<evidence type="ECO:0000313" key="5">
    <source>
        <dbReference type="Proteomes" id="UP000265703"/>
    </source>
</evidence>
<dbReference type="Gene3D" id="3.30.40.10">
    <property type="entry name" value="Zinc/RING finger domain, C3HC4 (zinc finger)"/>
    <property type="match status" value="1"/>
</dbReference>
<gene>
    <name evidence="4" type="ORF">C1645_740892</name>
</gene>
<dbReference type="Proteomes" id="UP000265703">
    <property type="component" value="Unassembled WGS sequence"/>
</dbReference>
<evidence type="ECO:0000256" key="3">
    <source>
        <dbReference type="PROSITE-ProRule" id="PRU00339"/>
    </source>
</evidence>
<feature type="repeat" description="TPR" evidence="3">
    <location>
        <begin position="792"/>
        <end position="825"/>
    </location>
</feature>
<sequence length="1101" mass="129646">MINKRLKKLLKSFNEGKEDGLLEKYSSDTIPSDIFPDINENLYVDSEIITSSQTESFQSESKSSLSSIKETDDVMELKFEENRPTMPDEKVKDLINKLTEIKCLNTLKRIFEDFENEFSGKVLIDSLVALADPSPFNLYYSKESVARLELHLRTWVAVLERICFSQICLTKKLRDDIYNSLIKFAEIHQNAIEGLENNSFKHNFNQQGDDDEKITKNRNYNIDFLLIHLRDTLNGLRDDETWIQKIIRRTKELLKTTLNITLRDTVSNNNCSTLSMLAQLRQGLSFKYPVASYYVDWRIMLIIQNSLFIWSESSEKIISKKFGGRILMEYFWCYLEREWINVTDKSMLDSQPKFDESLNKLVKSLRNTGGFINDLTGNEPLVLPHTLWFGILDLAHNLIQKSTQTSIHGLCYYLAIESLNKAPSSFIQFKAIEILIYIHNIDKQMFSMIEVDFNQYLQKLNENKSTDFQNLLTFVKEKYIEDIKILKNNIEIGKVNRKIKSLYLNSYSKKKQLSGSSILSIIADEMTCPISSEPEDQLCILKCQHILSLENFKKLEQKKCPNCRKKIFDSDIKYISQSTIYKNLYPHLLKAGYILSPIELENKEKMLEILNNNYNDSDDSEEDLMLTKKLKFMDAIKSNSNRSLQSIFQIRNSKKQHPIYQNITKELEEENYEKSGFSCKELLKFYPKSYSIRCILAYTYRCLNDYEQAHLYLEEAINLKKKDPIAYFIRGEIYFRQNEYEKAINNLEISMNYKAKIKNLYILLGNCYEKQKDYSNTLKILDKLLNINKEDSLILCYYGEILSNMKRYNEAILYFTKANIINPENVHNLNKRAIAYFICQEYDKALLDLEESIQLVPYNNIAYYYKWLIYYVMENNNNATVAFEKCTELDVWSHLCKVCKFDNFKLYDSLFCWFDSFSEELGIISKFSIFMYKVQNIYFVSNLINKHSELYQFQENNSNSLSGQILSFKDRSSFHLKLPNISSIFKDDNSFSSYYIIWKINIKKLISKNCFVKFITFTADEVEHMEYLNYEDLLKLEGQGWIEYKLPCKIYEGSILQPMIRASGFINMQIDYVRCILYDETYEELTYLPKMNHLLSVHSLQ</sequence>
<keyword evidence="1" id="KW-0677">Repeat</keyword>
<organism evidence="4 5">
    <name type="scientific">Glomus cerebriforme</name>
    <dbReference type="NCBI Taxonomy" id="658196"/>
    <lineage>
        <taxon>Eukaryota</taxon>
        <taxon>Fungi</taxon>
        <taxon>Fungi incertae sedis</taxon>
        <taxon>Mucoromycota</taxon>
        <taxon>Glomeromycotina</taxon>
        <taxon>Glomeromycetes</taxon>
        <taxon>Glomerales</taxon>
        <taxon>Glomeraceae</taxon>
        <taxon>Glomus</taxon>
    </lineage>
</organism>
<dbReference type="AlphaFoldDB" id="A0A397SQS3"/>
<dbReference type="SUPFAM" id="SSF48452">
    <property type="entry name" value="TPR-like"/>
    <property type="match status" value="1"/>
</dbReference>
<keyword evidence="2 3" id="KW-0802">TPR repeat</keyword>
<dbReference type="Pfam" id="PF12895">
    <property type="entry name" value="ANAPC3"/>
    <property type="match status" value="1"/>
</dbReference>
<dbReference type="OrthoDB" id="438641at2759"/>
<dbReference type="InterPro" id="IPR011990">
    <property type="entry name" value="TPR-like_helical_dom_sf"/>
</dbReference>
<dbReference type="InterPro" id="IPR019734">
    <property type="entry name" value="TPR_rpt"/>
</dbReference>
<evidence type="ECO:0000256" key="2">
    <source>
        <dbReference type="ARBA" id="ARBA00022803"/>
    </source>
</evidence>
<comment type="caution">
    <text evidence="4">The sequence shown here is derived from an EMBL/GenBank/DDBJ whole genome shotgun (WGS) entry which is preliminary data.</text>
</comment>
<dbReference type="STRING" id="658196.A0A397SQS3"/>
<protein>
    <submittedName>
        <fullName evidence="4">Uncharacterized protein</fullName>
    </submittedName>
</protein>
<keyword evidence="5" id="KW-1185">Reference proteome</keyword>
<dbReference type="SUPFAM" id="SSF57850">
    <property type="entry name" value="RING/U-box"/>
    <property type="match status" value="1"/>
</dbReference>
<evidence type="ECO:0000256" key="1">
    <source>
        <dbReference type="ARBA" id="ARBA00022737"/>
    </source>
</evidence>
<dbReference type="PROSITE" id="PS50005">
    <property type="entry name" value="TPR"/>
    <property type="match status" value="3"/>
</dbReference>
<reference evidence="4 5" key="1">
    <citation type="submission" date="2018-06" db="EMBL/GenBank/DDBJ databases">
        <title>Comparative genomics reveals the genomic features of Rhizophagus irregularis, R. cerebriforme, R. diaphanum and Gigaspora rosea, and their symbiotic lifestyle signature.</title>
        <authorList>
            <person name="Morin E."/>
            <person name="San Clemente H."/>
            <person name="Chen E.C.H."/>
            <person name="De La Providencia I."/>
            <person name="Hainaut M."/>
            <person name="Kuo A."/>
            <person name="Kohler A."/>
            <person name="Murat C."/>
            <person name="Tang N."/>
            <person name="Roy S."/>
            <person name="Loubradou J."/>
            <person name="Henrissat B."/>
            <person name="Grigoriev I.V."/>
            <person name="Corradi N."/>
            <person name="Roux C."/>
            <person name="Martin F.M."/>
        </authorList>
    </citation>
    <scope>NUCLEOTIDE SEQUENCE [LARGE SCALE GENOMIC DNA]</scope>
    <source>
        <strain evidence="4 5">DAOM 227022</strain>
    </source>
</reference>
<dbReference type="InterPro" id="IPR050498">
    <property type="entry name" value="Ycf3"/>
</dbReference>
<dbReference type="Gene3D" id="1.25.40.10">
    <property type="entry name" value="Tetratricopeptide repeat domain"/>
    <property type="match status" value="2"/>
</dbReference>
<name>A0A397SQS3_9GLOM</name>
<feature type="repeat" description="TPR" evidence="3">
    <location>
        <begin position="758"/>
        <end position="791"/>
    </location>
</feature>
<dbReference type="PANTHER" id="PTHR44858:SF1">
    <property type="entry name" value="UDP-N-ACETYLGLUCOSAMINE--PEPTIDE N-ACETYLGLUCOSAMINYLTRANSFERASE SPINDLY-RELATED"/>
    <property type="match status" value="1"/>
</dbReference>
<proteinExistence type="predicted"/>
<dbReference type="EMBL" id="QKYT01000367">
    <property type="protein sequence ID" value="RIA86375.1"/>
    <property type="molecule type" value="Genomic_DNA"/>
</dbReference>
<evidence type="ECO:0000313" key="4">
    <source>
        <dbReference type="EMBL" id="RIA86375.1"/>
    </source>
</evidence>
<dbReference type="SMART" id="SM00028">
    <property type="entry name" value="TPR"/>
    <property type="match status" value="5"/>
</dbReference>
<dbReference type="Pfam" id="PF13181">
    <property type="entry name" value="TPR_8"/>
    <property type="match status" value="1"/>
</dbReference>
<dbReference type="InterPro" id="IPR013083">
    <property type="entry name" value="Znf_RING/FYVE/PHD"/>
</dbReference>